<reference evidence="2 3" key="1">
    <citation type="submission" date="2018-03" db="EMBL/GenBank/DDBJ databases">
        <title>Draft Genome Sequences of the Obligatory Marine Myxobacteria Enhygromyxa salina SWB007.</title>
        <authorList>
            <person name="Poehlein A."/>
            <person name="Moghaddam J.A."/>
            <person name="Harms H."/>
            <person name="Alanjari M."/>
            <person name="Koenig G.M."/>
            <person name="Daniel R."/>
            <person name="Schaeberle T.F."/>
        </authorList>
    </citation>
    <scope>NUCLEOTIDE SEQUENCE [LARGE SCALE GENOMIC DNA]</scope>
    <source>
        <strain evidence="2 3">SWB007</strain>
    </source>
</reference>
<protein>
    <recommendedName>
        <fullName evidence="1">Peptidase C1A papain C-terminal domain-containing protein</fullName>
    </recommendedName>
</protein>
<dbReference type="Pfam" id="PF00112">
    <property type="entry name" value="Peptidase_C1"/>
    <property type="match status" value="1"/>
</dbReference>
<dbReference type="GO" id="GO:0006508">
    <property type="term" value="P:proteolysis"/>
    <property type="evidence" value="ECO:0007669"/>
    <property type="project" value="InterPro"/>
</dbReference>
<dbReference type="RefSeq" id="WP_372237573.1">
    <property type="nucleotide sequence ID" value="NZ_PVNL01000114.1"/>
</dbReference>
<evidence type="ECO:0000259" key="1">
    <source>
        <dbReference type="Pfam" id="PF00112"/>
    </source>
</evidence>
<dbReference type="InterPro" id="IPR000668">
    <property type="entry name" value="Peptidase_C1A_C"/>
</dbReference>
<accession>A0A2S9YA96</accession>
<comment type="caution">
    <text evidence="2">The sequence shown here is derived from an EMBL/GenBank/DDBJ whole genome shotgun (WGS) entry which is preliminary data.</text>
</comment>
<dbReference type="InterPro" id="IPR038765">
    <property type="entry name" value="Papain-like_cys_pep_sf"/>
</dbReference>
<dbReference type="Gene3D" id="3.90.70.10">
    <property type="entry name" value="Cysteine proteinases"/>
    <property type="match status" value="1"/>
</dbReference>
<feature type="domain" description="Peptidase C1A papain C-terminal" evidence="1">
    <location>
        <begin position="67"/>
        <end position="194"/>
    </location>
</feature>
<evidence type="ECO:0000313" key="3">
    <source>
        <dbReference type="Proteomes" id="UP000238823"/>
    </source>
</evidence>
<dbReference type="EMBL" id="PVNL01000114">
    <property type="protein sequence ID" value="PRQ02034.1"/>
    <property type="molecule type" value="Genomic_DNA"/>
</dbReference>
<dbReference type="AlphaFoldDB" id="A0A2S9YA96"/>
<dbReference type="Proteomes" id="UP000238823">
    <property type="component" value="Unassembled WGS sequence"/>
</dbReference>
<gene>
    <name evidence="2" type="ORF">ENSA7_56070</name>
</gene>
<sequence length="213" mass="22937">MDRIELTDAGSGLPIRNQGSRDTCLSLALSDCHAILRQSGALAADYLHYHATRTTGTSINDAPSLQDALAALRSNGQPDEVTCPYSPEPRSARWHPAPAATAVHAQSSVRLSQVFPHIAASIIERKQPCVLGLKINDAFRRAKDIPQLVDASGPDRALHSVLAIEMSSSYGPVLVRNSWGPHWGNSGYMWISASYLEARCITLITLTPSADPS</sequence>
<dbReference type="SUPFAM" id="SSF54001">
    <property type="entry name" value="Cysteine proteinases"/>
    <property type="match status" value="1"/>
</dbReference>
<name>A0A2S9YA96_9BACT</name>
<dbReference type="CDD" id="cd02619">
    <property type="entry name" value="Peptidase_C1"/>
    <property type="match status" value="1"/>
</dbReference>
<proteinExistence type="predicted"/>
<evidence type="ECO:0000313" key="2">
    <source>
        <dbReference type="EMBL" id="PRQ02034.1"/>
    </source>
</evidence>
<organism evidence="2 3">
    <name type="scientific">Enhygromyxa salina</name>
    <dbReference type="NCBI Taxonomy" id="215803"/>
    <lineage>
        <taxon>Bacteria</taxon>
        <taxon>Pseudomonadati</taxon>
        <taxon>Myxococcota</taxon>
        <taxon>Polyangia</taxon>
        <taxon>Nannocystales</taxon>
        <taxon>Nannocystaceae</taxon>
        <taxon>Enhygromyxa</taxon>
    </lineage>
</organism>
<dbReference type="GO" id="GO:0008234">
    <property type="term" value="F:cysteine-type peptidase activity"/>
    <property type="evidence" value="ECO:0007669"/>
    <property type="project" value="InterPro"/>
</dbReference>